<keyword evidence="3" id="KW-0695">RNA-directed DNA polymerase</keyword>
<keyword evidence="3" id="KW-0808">Transferase</keyword>
<name>A0A1W5CUZ5_9LECA</name>
<evidence type="ECO:0000256" key="1">
    <source>
        <dbReference type="ARBA" id="ARBA00023268"/>
    </source>
</evidence>
<dbReference type="Gene3D" id="3.30.70.270">
    <property type="match status" value="2"/>
</dbReference>
<dbReference type="InterPro" id="IPR043128">
    <property type="entry name" value="Rev_trsase/Diguanyl_cyclase"/>
</dbReference>
<dbReference type="InterPro" id="IPR041577">
    <property type="entry name" value="RT_RNaseH_2"/>
</dbReference>
<keyword evidence="3" id="KW-0548">Nucleotidyltransferase</keyword>
<dbReference type="Pfam" id="PF17919">
    <property type="entry name" value="RT_RNaseH_2"/>
    <property type="match status" value="1"/>
</dbReference>
<dbReference type="Proteomes" id="UP000192927">
    <property type="component" value="Unassembled WGS sequence"/>
</dbReference>
<dbReference type="Gene3D" id="3.10.10.10">
    <property type="entry name" value="HIV Type 1 Reverse Transcriptase, subunit A, domain 1"/>
    <property type="match status" value="1"/>
</dbReference>
<reference evidence="4" key="1">
    <citation type="submission" date="2017-03" db="EMBL/GenBank/DDBJ databases">
        <authorList>
            <person name="Sharma R."/>
            <person name="Thines M."/>
        </authorList>
    </citation>
    <scope>NUCLEOTIDE SEQUENCE [LARGE SCALE GENOMIC DNA]</scope>
</reference>
<dbReference type="GO" id="GO:0003964">
    <property type="term" value="F:RNA-directed DNA polymerase activity"/>
    <property type="evidence" value="ECO:0007669"/>
    <property type="project" value="UniProtKB-KW"/>
</dbReference>
<dbReference type="PROSITE" id="PS50878">
    <property type="entry name" value="RT_POL"/>
    <property type="match status" value="1"/>
</dbReference>
<dbReference type="SUPFAM" id="SSF56672">
    <property type="entry name" value="DNA/RNA polymerases"/>
    <property type="match status" value="1"/>
</dbReference>
<dbReference type="InterPro" id="IPR000477">
    <property type="entry name" value="RT_dom"/>
</dbReference>
<evidence type="ECO:0000313" key="3">
    <source>
        <dbReference type="EMBL" id="SLM34590.1"/>
    </source>
</evidence>
<dbReference type="AlphaFoldDB" id="A0A1W5CUZ5"/>
<feature type="domain" description="Reverse transcriptase" evidence="2">
    <location>
        <begin position="1"/>
        <end position="196"/>
    </location>
</feature>
<dbReference type="InterPro" id="IPR043502">
    <property type="entry name" value="DNA/RNA_pol_sf"/>
</dbReference>
<keyword evidence="1" id="KW-0511">Multifunctional enzyme</keyword>
<evidence type="ECO:0000313" key="4">
    <source>
        <dbReference type="Proteomes" id="UP000192927"/>
    </source>
</evidence>
<evidence type="ECO:0000259" key="2">
    <source>
        <dbReference type="PROSITE" id="PS50878"/>
    </source>
</evidence>
<organism evidence="3 4">
    <name type="scientific">Lasallia pustulata</name>
    <dbReference type="NCBI Taxonomy" id="136370"/>
    <lineage>
        <taxon>Eukaryota</taxon>
        <taxon>Fungi</taxon>
        <taxon>Dikarya</taxon>
        <taxon>Ascomycota</taxon>
        <taxon>Pezizomycotina</taxon>
        <taxon>Lecanoromycetes</taxon>
        <taxon>OSLEUM clade</taxon>
        <taxon>Umbilicariomycetidae</taxon>
        <taxon>Umbilicariales</taxon>
        <taxon>Umbilicariaceae</taxon>
        <taxon>Lasallia</taxon>
    </lineage>
</organism>
<keyword evidence="4" id="KW-1185">Reference proteome</keyword>
<protein>
    <submittedName>
        <fullName evidence="3">Reverse transcriptase domain protein</fullName>
    </submittedName>
</protein>
<dbReference type="PANTHER" id="PTHR37984:SF5">
    <property type="entry name" value="PROTEIN NYNRIN-LIKE"/>
    <property type="match status" value="1"/>
</dbReference>
<sequence>MSLEELKVLRKWLDDNLAKGFIRTSSLLAALPVLFAQKPGGGLYFCVDYRGLNAITIKNRYAMPLIQETLSQLSNAKYYTKLDIIAAFNTIRIKEGQEWLIPFNTHYGLFEILIMPFGLSNAPATFQARINNILRLYLDIFCTTYIDDILIYSNDLQSHCSYVYAVLQALREAGLHCNLKKCEFEVTEVVYLGMILSTSGVQMDPKKVKCIVDWQTPSKLKDVQAFLGFSNFYRQFIKSFSQIAKPLVALINKDAKFQWTDNCSQAFEYLKNSFIITPILKHYNLKKQTIIEADASDYLSSGILSQYDN</sequence>
<dbReference type="FunFam" id="3.30.70.270:FF:000020">
    <property type="entry name" value="Transposon Tf2-6 polyprotein-like Protein"/>
    <property type="match status" value="1"/>
</dbReference>
<dbReference type="PANTHER" id="PTHR37984">
    <property type="entry name" value="PROTEIN CBG26694"/>
    <property type="match status" value="1"/>
</dbReference>
<accession>A0A1W5CUZ5</accession>
<dbReference type="Pfam" id="PF00078">
    <property type="entry name" value="RVT_1"/>
    <property type="match status" value="1"/>
</dbReference>
<dbReference type="InterPro" id="IPR050951">
    <property type="entry name" value="Retrovirus_Pol_polyprotein"/>
</dbReference>
<dbReference type="CDD" id="cd01647">
    <property type="entry name" value="RT_LTR"/>
    <property type="match status" value="1"/>
</dbReference>
<dbReference type="EMBL" id="FWEW01000347">
    <property type="protein sequence ID" value="SLM34590.1"/>
    <property type="molecule type" value="Genomic_DNA"/>
</dbReference>
<proteinExistence type="predicted"/>